<dbReference type="OrthoDB" id="9798857at2"/>
<proteinExistence type="predicted"/>
<dbReference type="InterPro" id="IPR013570">
    <property type="entry name" value="Tscrpt_reg_YsiA_C"/>
</dbReference>
<dbReference type="RefSeq" id="WP_113666513.1">
    <property type="nucleotide sequence ID" value="NZ_QNVY02000004.1"/>
</dbReference>
<dbReference type="PROSITE" id="PS50977">
    <property type="entry name" value="HTH_TETR_2"/>
    <property type="match status" value="1"/>
</dbReference>
<keyword evidence="1 2" id="KW-0238">DNA-binding</keyword>
<evidence type="ECO:0000256" key="1">
    <source>
        <dbReference type="ARBA" id="ARBA00023125"/>
    </source>
</evidence>
<dbReference type="InterPro" id="IPR050624">
    <property type="entry name" value="HTH-type_Tx_Regulator"/>
</dbReference>
<dbReference type="PANTHER" id="PTHR43479:SF11">
    <property type="entry name" value="ACREF_ENVCD OPERON REPRESSOR-RELATED"/>
    <property type="match status" value="1"/>
</dbReference>
<dbReference type="SUPFAM" id="SSF48498">
    <property type="entry name" value="Tetracyclin repressor-like, C-terminal domain"/>
    <property type="match status" value="1"/>
</dbReference>
<dbReference type="GO" id="GO:0003677">
    <property type="term" value="F:DNA binding"/>
    <property type="evidence" value="ECO:0007669"/>
    <property type="project" value="UniProtKB-UniRule"/>
</dbReference>
<feature type="DNA-binding region" description="H-T-H motif" evidence="2">
    <location>
        <begin position="27"/>
        <end position="46"/>
    </location>
</feature>
<dbReference type="EMBL" id="QNVY02000004">
    <property type="protein sequence ID" value="RYJ51332.1"/>
    <property type="molecule type" value="Genomic_DNA"/>
</dbReference>
<dbReference type="Gene3D" id="1.10.357.10">
    <property type="entry name" value="Tetracycline Repressor, domain 2"/>
    <property type="match status" value="1"/>
</dbReference>
<protein>
    <submittedName>
        <fullName evidence="4">TetR/AcrR family transcriptional regulator</fullName>
    </submittedName>
</protein>
<name>A0A482TU19_9FLAO</name>
<dbReference type="InterPro" id="IPR001647">
    <property type="entry name" value="HTH_TetR"/>
</dbReference>
<dbReference type="AlphaFoldDB" id="A0A482TU19"/>
<comment type="caution">
    <text evidence="4">The sequence shown here is derived from an EMBL/GenBank/DDBJ whole genome shotgun (WGS) entry which is preliminary data.</text>
</comment>
<evidence type="ECO:0000313" key="5">
    <source>
        <dbReference type="Proteomes" id="UP000253235"/>
    </source>
</evidence>
<evidence type="ECO:0000313" key="4">
    <source>
        <dbReference type="EMBL" id="RYJ51332.1"/>
    </source>
</evidence>
<sequence length="194" mass="22464">MEISAKQLEIIKAAGRILTASGVSGLTIKELAKEMQFSESAIYRHFESKEEIILALLDFLATNMDERLTASYSKNENQKEQFVRLFQNQYSFFKQNPHFVVAVFSDGLMEESQRINEMIYKIMTVKIKHLKPLLIEGQQSGVFTKAISADDLTHIVMGTFRLQMYKWRMAEFQFDIEIEGNKMIQSILTLIHIK</sequence>
<dbReference type="InterPro" id="IPR009057">
    <property type="entry name" value="Homeodomain-like_sf"/>
</dbReference>
<evidence type="ECO:0000256" key="2">
    <source>
        <dbReference type="PROSITE-ProRule" id="PRU00335"/>
    </source>
</evidence>
<dbReference type="PRINTS" id="PR00455">
    <property type="entry name" value="HTHTETR"/>
</dbReference>
<dbReference type="Pfam" id="PF08359">
    <property type="entry name" value="TetR_C_4"/>
    <property type="match status" value="1"/>
</dbReference>
<organism evidence="4 5">
    <name type="scientific">Flavobacterium petrolei</name>
    <dbReference type="NCBI Taxonomy" id="2259594"/>
    <lineage>
        <taxon>Bacteria</taxon>
        <taxon>Pseudomonadati</taxon>
        <taxon>Bacteroidota</taxon>
        <taxon>Flavobacteriia</taxon>
        <taxon>Flavobacteriales</taxon>
        <taxon>Flavobacteriaceae</taxon>
        <taxon>Flavobacterium</taxon>
    </lineage>
</organism>
<dbReference type="Pfam" id="PF00440">
    <property type="entry name" value="TetR_N"/>
    <property type="match status" value="1"/>
</dbReference>
<evidence type="ECO:0000259" key="3">
    <source>
        <dbReference type="PROSITE" id="PS50977"/>
    </source>
</evidence>
<gene>
    <name evidence="4" type="ORF">DR871_012950</name>
</gene>
<dbReference type="PANTHER" id="PTHR43479">
    <property type="entry name" value="ACREF/ENVCD OPERON REPRESSOR-RELATED"/>
    <property type="match status" value="1"/>
</dbReference>
<reference evidence="4 5" key="1">
    <citation type="submission" date="2019-01" db="EMBL/GenBank/DDBJ databases">
        <title>Flavobacterium sp. nov. isolated from arctic soil.</title>
        <authorList>
            <person name="Kim D.-U."/>
        </authorList>
    </citation>
    <scope>NUCLEOTIDE SEQUENCE [LARGE SCALE GENOMIC DNA]</scope>
    <source>
        <strain evidence="4 5">Kopri-42</strain>
    </source>
</reference>
<keyword evidence="5" id="KW-1185">Reference proteome</keyword>
<dbReference type="Proteomes" id="UP000253235">
    <property type="component" value="Unassembled WGS sequence"/>
</dbReference>
<feature type="domain" description="HTH tetR-type" evidence="3">
    <location>
        <begin position="4"/>
        <end position="64"/>
    </location>
</feature>
<dbReference type="InterPro" id="IPR036271">
    <property type="entry name" value="Tet_transcr_reg_TetR-rel_C_sf"/>
</dbReference>
<dbReference type="SUPFAM" id="SSF46689">
    <property type="entry name" value="Homeodomain-like"/>
    <property type="match status" value="1"/>
</dbReference>
<accession>A0A482TU19</accession>